<evidence type="ECO:0000256" key="1">
    <source>
        <dbReference type="SAM" id="Phobius"/>
    </source>
</evidence>
<proteinExistence type="predicted"/>
<keyword evidence="1" id="KW-1133">Transmembrane helix</keyword>
<name>K4BS99_SOLLC</name>
<dbReference type="AlphaFoldDB" id="K4BS99"/>
<dbReference type="EnsemblPlants" id="Solyc04g051390.2.1">
    <property type="protein sequence ID" value="Solyc04g051390.2.1"/>
    <property type="gene ID" value="Solyc04g051390.2"/>
</dbReference>
<organism evidence="2">
    <name type="scientific">Solanum lycopersicum</name>
    <name type="common">Tomato</name>
    <name type="synonym">Lycopersicon esculentum</name>
    <dbReference type="NCBI Taxonomy" id="4081"/>
    <lineage>
        <taxon>Eukaryota</taxon>
        <taxon>Viridiplantae</taxon>
        <taxon>Streptophyta</taxon>
        <taxon>Embryophyta</taxon>
        <taxon>Tracheophyta</taxon>
        <taxon>Spermatophyta</taxon>
        <taxon>Magnoliopsida</taxon>
        <taxon>eudicotyledons</taxon>
        <taxon>Gunneridae</taxon>
        <taxon>Pentapetalae</taxon>
        <taxon>asterids</taxon>
        <taxon>lamiids</taxon>
        <taxon>Solanales</taxon>
        <taxon>Solanaceae</taxon>
        <taxon>Solanoideae</taxon>
        <taxon>Solaneae</taxon>
        <taxon>Solanum</taxon>
        <taxon>Solanum subgen. Lycopersicon</taxon>
    </lineage>
</organism>
<reference evidence="2" key="1">
    <citation type="journal article" date="2012" name="Nature">
        <title>The tomato genome sequence provides insights into fleshy fruit evolution.</title>
        <authorList>
            <consortium name="Tomato Genome Consortium"/>
        </authorList>
    </citation>
    <scope>NUCLEOTIDE SEQUENCE [LARGE SCALE GENOMIC DNA]</scope>
    <source>
        <strain evidence="2">cv. Heinz 1706</strain>
    </source>
</reference>
<reference evidence="2" key="2">
    <citation type="submission" date="2015-06" db="UniProtKB">
        <authorList>
            <consortium name="EnsemblPlants"/>
        </authorList>
    </citation>
    <scope>IDENTIFICATION</scope>
    <source>
        <strain evidence="2">cv. Heinz 1706</strain>
    </source>
</reference>
<dbReference type="HOGENOM" id="CLU_1858752_0_0_1"/>
<keyword evidence="1" id="KW-0472">Membrane</keyword>
<keyword evidence="3" id="KW-1185">Reference proteome</keyword>
<keyword evidence="1" id="KW-0812">Transmembrane</keyword>
<dbReference type="eggNOG" id="ENOG502SYZ0">
    <property type="taxonomic scope" value="Eukaryota"/>
</dbReference>
<protein>
    <submittedName>
        <fullName evidence="2">Uncharacterized protein</fullName>
    </submittedName>
</protein>
<evidence type="ECO:0000313" key="3">
    <source>
        <dbReference type="Proteomes" id="UP000004994"/>
    </source>
</evidence>
<accession>K4BS99</accession>
<sequence>MASMMIIVKACFSNIRSGRLRAFAFARLVSQNIRSGRLSAFAFARLESICCFYPWMSETFLLYFSISLLLHFSIVHISLNLNCLLLKVGARYCLLDTNSNGTHVCATPKTSVDRSFFVLSYEVKSQGLFLKIFAVAAL</sequence>
<dbReference type="PaxDb" id="4081-Solyc04g051390.2.1"/>
<evidence type="ECO:0000313" key="2">
    <source>
        <dbReference type="EnsemblPlants" id="Solyc04g051390.2.1"/>
    </source>
</evidence>
<feature type="transmembrane region" description="Helical" evidence="1">
    <location>
        <begin position="62"/>
        <end position="85"/>
    </location>
</feature>
<dbReference type="InParanoid" id="K4BS99"/>
<dbReference type="Proteomes" id="UP000004994">
    <property type="component" value="Chromosome 4"/>
</dbReference>
<dbReference type="Gramene" id="Solyc04g051390.2.1">
    <property type="protein sequence ID" value="Solyc04g051390.2.1"/>
    <property type="gene ID" value="Solyc04g051390.2"/>
</dbReference>